<sequence>MTTTDSRLQCALAAIDAANQADPNLEPFGDERLPKEYAYSLHMTRWLFELESDPSERMQIACRAQHIERWTMPRKDYPEGRKAYYQWRQACGRMHGRRAAEIMASCGYPPAECERVETILTKRELRKDADTQLLEDVACMVFLEKYFADFYEEKAEYDRDKWLRIVRRTWGKMSPRAHEAALRLAEGMPAHLLALLQEALAGGSESASGSTA</sequence>
<proteinExistence type="predicted"/>
<dbReference type="Pfam" id="PF13875">
    <property type="entry name" value="DUF4202"/>
    <property type="match status" value="1"/>
</dbReference>
<evidence type="ECO:0000313" key="2">
    <source>
        <dbReference type="Proteomes" id="UP000340077"/>
    </source>
</evidence>
<dbReference type="PANTHER" id="PTHR41729:SF1">
    <property type="entry name" value="GLUTAMYL-TRNA SYNTHETASE"/>
    <property type="match status" value="1"/>
</dbReference>
<evidence type="ECO:0008006" key="3">
    <source>
        <dbReference type="Google" id="ProtNLM"/>
    </source>
</evidence>
<accession>A0A5M3PMA3</accession>
<gene>
    <name evidence="1" type="ORF">MS5N3_14720</name>
</gene>
<comment type="caution">
    <text evidence="1">The sequence shown here is derived from an EMBL/GenBank/DDBJ whole genome shotgun (WGS) entry which is preliminary data.</text>
</comment>
<protein>
    <recommendedName>
        <fullName evidence="3">DUF4202 domain-containing protein</fullName>
    </recommendedName>
</protein>
<reference evidence="1 2" key="1">
    <citation type="journal article" date="2019" name="J. Gen. Appl. Microbiol.">
        <title>Aerobic degradation of cis-dichloroethene by the marine bacterium Marinobacter salsuginis strain 5N-3.</title>
        <authorList>
            <person name="Inoue Y."/>
            <person name="Fukunaga Y."/>
            <person name="Katsumata H."/>
            <person name="Ohji S."/>
            <person name="Hosoyama A."/>
            <person name="Mori K."/>
            <person name="Ando K."/>
        </authorList>
    </citation>
    <scope>NUCLEOTIDE SEQUENCE [LARGE SCALE GENOMIC DNA]</scope>
    <source>
        <strain evidence="1 2">5N-3</strain>
    </source>
</reference>
<name>A0A5M3PMA3_9GAMM</name>
<dbReference type="InterPro" id="IPR025255">
    <property type="entry name" value="DUF4202"/>
</dbReference>
<dbReference type="AlphaFoldDB" id="A0A5M3PMA3"/>
<keyword evidence="2" id="KW-1185">Reference proteome</keyword>
<organism evidence="1 2">
    <name type="scientific">Marinobacter salsuginis</name>
    <dbReference type="NCBI Taxonomy" id="418719"/>
    <lineage>
        <taxon>Bacteria</taxon>
        <taxon>Pseudomonadati</taxon>
        <taxon>Pseudomonadota</taxon>
        <taxon>Gammaproteobacteria</taxon>
        <taxon>Pseudomonadales</taxon>
        <taxon>Marinobacteraceae</taxon>
        <taxon>Marinobacter</taxon>
    </lineage>
</organism>
<dbReference type="PANTHER" id="PTHR41729">
    <property type="entry name" value="GLUTAMYL-TRNA SYNTHETASE"/>
    <property type="match status" value="1"/>
</dbReference>
<evidence type="ECO:0000313" key="1">
    <source>
        <dbReference type="EMBL" id="GBO84021.1"/>
    </source>
</evidence>
<dbReference type="RefSeq" id="WP_069182097.1">
    <property type="nucleotide sequence ID" value="NZ_BGZH01000001.1"/>
</dbReference>
<dbReference type="EMBL" id="BGZH01000001">
    <property type="protein sequence ID" value="GBO84021.1"/>
    <property type="molecule type" value="Genomic_DNA"/>
</dbReference>
<dbReference type="Proteomes" id="UP000340077">
    <property type="component" value="Unassembled WGS sequence"/>
</dbReference>